<dbReference type="Gene3D" id="3.30.470.20">
    <property type="entry name" value="ATP-grasp fold, B domain"/>
    <property type="match status" value="1"/>
</dbReference>
<dbReference type="EMBL" id="CP012275">
    <property type="protein sequence ID" value="AMV62646.1"/>
    <property type="molecule type" value="Genomic_DNA"/>
</dbReference>
<dbReference type="GO" id="GO:0004075">
    <property type="term" value="F:biotin carboxylase activity"/>
    <property type="evidence" value="ECO:0007669"/>
    <property type="project" value="UniProtKB-EC"/>
</dbReference>
<evidence type="ECO:0000256" key="4">
    <source>
        <dbReference type="ARBA" id="ARBA00022598"/>
    </source>
</evidence>
<feature type="domain" description="ATP-grasp" evidence="10">
    <location>
        <begin position="120"/>
        <end position="314"/>
    </location>
</feature>
<evidence type="ECO:0000313" key="14">
    <source>
        <dbReference type="Proteomes" id="UP000076244"/>
    </source>
</evidence>
<feature type="domain" description="Biotin carboxylation" evidence="11">
    <location>
        <begin position="1"/>
        <end position="439"/>
    </location>
</feature>
<dbReference type="Pfam" id="PF02785">
    <property type="entry name" value="Biotin_carb_C"/>
    <property type="match status" value="1"/>
</dbReference>
<dbReference type="PANTHER" id="PTHR18866:SF33">
    <property type="entry name" value="METHYLCROTONOYL-COA CARBOXYLASE SUBUNIT ALPHA, MITOCHONDRIAL-RELATED"/>
    <property type="match status" value="1"/>
</dbReference>
<evidence type="ECO:0000313" key="13">
    <source>
        <dbReference type="EMBL" id="AMV67472.1"/>
    </source>
</evidence>
<dbReference type="InterPro" id="IPR011054">
    <property type="entry name" value="Rudment_hybrid_motif"/>
</dbReference>
<dbReference type="SUPFAM" id="SSF51246">
    <property type="entry name" value="Rudiment single hybrid motif"/>
    <property type="match status" value="1"/>
</dbReference>
<accession>A0A0R2HBX6</accession>
<dbReference type="SUPFAM" id="SSF56059">
    <property type="entry name" value="Glutathione synthetase ATP-binding domain-like"/>
    <property type="match status" value="1"/>
</dbReference>
<dbReference type="GO" id="GO:0005524">
    <property type="term" value="F:ATP binding"/>
    <property type="evidence" value="ECO:0007669"/>
    <property type="project" value="UniProtKB-UniRule"/>
</dbReference>
<dbReference type="PANTHER" id="PTHR18866">
    <property type="entry name" value="CARBOXYLASE:PYRUVATE/ACETYL-COA/PROPIONYL-COA CARBOXYLASE"/>
    <property type="match status" value="1"/>
</dbReference>
<keyword evidence="14" id="KW-1185">Reference proteome</keyword>
<keyword evidence="4 12" id="KW-0436">Ligase</keyword>
<sequence>MFRKVLIANRGEIAVRIISACQKLGIATVAVYSEADREALFVKQADESVCIGPAAAVNSYLNREAILMAGINTNADAVHPGYGFLSEDALFAQMCEECGMTWIGPQASLIHDFSDKTNSRALAQKRGLPIIPGSGMITSEPQLYAKANAIGYPVLLKASHGGGGKGIRLVHSAKELFEKYQLVKEEAGSSFLDGTIYLERAFEKARHIEVQVLGMPDQLLILGDRDCSLQKNRQKIIEESNAAILTKKERTTLYKLVHQLLDRSNYQSLGTVEFLFVHHHFYFLEMNTRLQVEHGVTEETSGIDIVQAQIRVAANEKPVVHQIEFTGHAIECRLNAETNVAKQQFETGRLTQFDLPTDVRVDTGLQNGDEITPFYDRLLAKIIVYAKTREAAIKKMQIVLSDVKVTGIGTNLSQLKQLINSTQFAENHYNIHSVGKLMEAGSHESYA</sequence>
<dbReference type="EMBL" id="CP012288">
    <property type="protein sequence ID" value="AMV67472.1"/>
    <property type="molecule type" value="Genomic_DNA"/>
</dbReference>
<dbReference type="Gene3D" id="3.30.1490.20">
    <property type="entry name" value="ATP-grasp fold, A domain"/>
    <property type="match status" value="1"/>
</dbReference>
<reference evidence="14 15" key="1">
    <citation type="journal article" date="2016" name="PLoS ONE">
        <title>The Identification of Novel Diagnostic Marker Genes for the Detection of Beer Spoiling Pediococcus damnosus Strains Using the BlAst Diagnostic Gene findEr.</title>
        <authorList>
            <person name="Behr J."/>
            <person name="Geissler A.J."/>
            <person name="Schmid J."/>
            <person name="Zehe A."/>
            <person name="Vogel R.F."/>
        </authorList>
    </citation>
    <scope>NUCLEOTIDE SEQUENCE [LARGE SCALE GENOMIC DNA]</scope>
    <source>
        <strain evidence="12 15">TMW 2.1533</strain>
        <strain evidence="13 14">TMW 2.1535</strain>
    </source>
</reference>
<organism evidence="12 15">
    <name type="scientific">Pediococcus damnosus</name>
    <dbReference type="NCBI Taxonomy" id="51663"/>
    <lineage>
        <taxon>Bacteria</taxon>
        <taxon>Bacillati</taxon>
        <taxon>Bacillota</taxon>
        <taxon>Bacilli</taxon>
        <taxon>Lactobacillales</taxon>
        <taxon>Lactobacillaceae</taxon>
        <taxon>Pediococcus</taxon>
    </lineage>
</organism>
<dbReference type="InterPro" id="IPR050856">
    <property type="entry name" value="Biotin_carboxylase_complex"/>
</dbReference>
<evidence type="ECO:0000256" key="3">
    <source>
        <dbReference type="ARBA" id="ARBA00013263"/>
    </source>
</evidence>
<evidence type="ECO:0000256" key="7">
    <source>
        <dbReference type="ARBA" id="ARBA00023211"/>
    </source>
</evidence>
<dbReference type="Pfam" id="PF02786">
    <property type="entry name" value="CPSase_L_D2"/>
    <property type="match status" value="1"/>
</dbReference>
<dbReference type="PROSITE" id="PS00866">
    <property type="entry name" value="CPSASE_1"/>
    <property type="match status" value="1"/>
</dbReference>
<comment type="cofactor">
    <cofactor evidence="1">
        <name>Mn(2+)</name>
        <dbReference type="ChEBI" id="CHEBI:29035"/>
    </cofactor>
</comment>
<name>A0A0R2HBX6_9LACO</name>
<evidence type="ECO:0000256" key="9">
    <source>
        <dbReference type="PROSITE-ProRule" id="PRU00409"/>
    </source>
</evidence>
<dbReference type="Gene3D" id="3.40.50.20">
    <property type="match status" value="1"/>
</dbReference>
<dbReference type="Pfam" id="PF00289">
    <property type="entry name" value="Biotin_carb_N"/>
    <property type="match status" value="1"/>
</dbReference>
<evidence type="ECO:0000256" key="6">
    <source>
        <dbReference type="ARBA" id="ARBA00022840"/>
    </source>
</evidence>
<dbReference type="KEGG" id="pdm:ADU72_1545"/>
<dbReference type="FunFam" id="3.30.1490.20:FF:000003">
    <property type="entry name" value="acetyl-CoA carboxylase isoform X1"/>
    <property type="match status" value="1"/>
</dbReference>
<dbReference type="InterPro" id="IPR011764">
    <property type="entry name" value="Biotin_carboxylation_dom"/>
</dbReference>
<evidence type="ECO:0000313" key="15">
    <source>
        <dbReference type="Proteomes" id="UP000076405"/>
    </source>
</evidence>
<dbReference type="InterPro" id="IPR005481">
    <property type="entry name" value="BC-like_N"/>
</dbReference>
<dbReference type="AlphaFoldDB" id="A0A0R2HBX6"/>
<dbReference type="GeneID" id="57276204"/>
<dbReference type="InterPro" id="IPR016185">
    <property type="entry name" value="PreATP-grasp_dom_sf"/>
</dbReference>
<evidence type="ECO:0000259" key="11">
    <source>
        <dbReference type="PROSITE" id="PS50979"/>
    </source>
</evidence>
<keyword evidence="5 9" id="KW-0547">Nucleotide-binding</keyword>
<dbReference type="PROSITE" id="PS50975">
    <property type="entry name" value="ATP_GRASP"/>
    <property type="match status" value="1"/>
</dbReference>
<dbReference type="RefSeq" id="WP_046872009.1">
    <property type="nucleotide sequence ID" value="NZ_BAAAXI010000155.1"/>
</dbReference>
<dbReference type="SMART" id="SM00878">
    <property type="entry name" value="Biotin_carb_C"/>
    <property type="match status" value="1"/>
</dbReference>
<proteinExistence type="predicted"/>
<dbReference type="InterPro" id="IPR005482">
    <property type="entry name" value="Biotin_COase_C"/>
</dbReference>
<keyword evidence="6 9" id="KW-0067">ATP-binding</keyword>
<dbReference type="InterPro" id="IPR011761">
    <property type="entry name" value="ATP-grasp"/>
</dbReference>
<dbReference type="FunFam" id="3.40.50.20:FF:000010">
    <property type="entry name" value="Propionyl-CoA carboxylase subunit alpha"/>
    <property type="match status" value="1"/>
</dbReference>
<evidence type="ECO:0000256" key="1">
    <source>
        <dbReference type="ARBA" id="ARBA00001936"/>
    </source>
</evidence>
<dbReference type="PROSITE" id="PS00867">
    <property type="entry name" value="CPSASE_2"/>
    <property type="match status" value="1"/>
</dbReference>
<comment type="cofactor">
    <cofactor evidence="2">
        <name>Mg(2+)</name>
        <dbReference type="ChEBI" id="CHEBI:18420"/>
    </cofactor>
</comment>
<keyword evidence="8" id="KW-0092">Biotin</keyword>
<dbReference type="Proteomes" id="UP000076244">
    <property type="component" value="Chromosome"/>
</dbReference>
<keyword evidence="7" id="KW-0464">Manganese</keyword>
<evidence type="ECO:0000313" key="12">
    <source>
        <dbReference type="EMBL" id="AMV62646.1"/>
    </source>
</evidence>
<dbReference type="PROSITE" id="PS50979">
    <property type="entry name" value="BC"/>
    <property type="match status" value="1"/>
</dbReference>
<evidence type="ECO:0000259" key="10">
    <source>
        <dbReference type="PROSITE" id="PS50975"/>
    </source>
</evidence>
<dbReference type="GO" id="GO:0046872">
    <property type="term" value="F:metal ion binding"/>
    <property type="evidence" value="ECO:0007669"/>
    <property type="project" value="InterPro"/>
</dbReference>
<dbReference type="InterPro" id="IPR013815">
    <property type="entry name" value="ATP_grasp_subdomain_1"/>
</dbReference>
<gene>
    <name evidence="12" type="ORF">ADU70_1154</name>
    <name evidence="13" type="ORF">ADU72_1545</name>
</gene>
<dbReference type="OrthoDB" id="9807469at2"/>
<evidence type="ECO:0000256" key="2">
    <source>
        <dbReference type="ARBA" id="ARBA00001946"/>
    </source>
</evidence>
<dbReference type="InterPro" id="IPR005479">
    <property type="entry name" value="CPAse_ATP-bd"/>
</dbReference>
<evidence type="ECO:0000256" key="8">
    <source>
        <dbReference type="ARBA" id="ARBA00023267"/>
    </source>
</evidence>
<dbReference type="EC" id="6.3.4.14" evidence="3"/>
<dbReference type="Proteomes" id="UP000076405">
    <property type="component" value="Chromosome"/>
</dbReference>
<dbReference type="SUPFAM" id="SSF52440">
    <property type="entry name" value="PreATP-grasp domain"/>
    <property type="match status" value="1"/>
</dbReference>
<protein>
    <recommendedName>
        <fullName evidence="3">biotin carboxylase</fullName>
        <ecNumber evidence="3">6.3.4.14</ecNumber>
    </recommendedName>
</protein>
<evidence type="ECO:0000256" key="5">
    <source>
        <dbReference type="ARBA" id="ARBA00022741"/>
    </source>
</evidence>